<feature type="region of interest" description="Disordered" evidence="1">
    <location>
        <begin position="152"/>
        <end position="190"/>
    </location>
</feature>
<dbReference type="AlphaFoldDB" id="A0A4C1UD08"/>
<name>A0A4C1UD08_EUMVA</name>
<evidence type="ECO:0000256" key="1">
    <source>
        <dbReference type="SAM" id="MobiDB-lite"/>
    </source>
</evidence>
<dbReference type="OrthoDB" id="7346167at2759"/>
<feature type="compositionally biased region" description="Low complexity" evidence="1">
    <location>
        <begin position="117"/>
        <end position="126"/>
    </location>
</feature>
<accession>A0A4C1UD08</accession>
<evidence type="ECO:0000313" key="3">
    <source>
        <dbReference type="Proteomes" id="UP000299102"/>
    </source>
</evidence>
<feature type="region of interest" description="Disordered" evidence="1">
    <location>
        <begin position="92"/>
        <end position="130"/>
    </location>
</feature>
<organism evidence="2 3">
    <name type="scientific">Eumeta variegata</name>
    <name type="common">Bagworm moth</name>
    <name type="synonym">Eumeta japonica</name>
    <dbReference type="NCBI Taxonomy" id="151549"/>
    <lineage>
        <taxon>Eukaryota</taxon>
        <taxon>Metazoa</taxon>
        <taxon>Ecdysozoa</taxon>
        <taxon>Arthropoda</taxon>
        <taxon>Hexapoda</taxon>
        <taxon>Insecta</taxon>
        <taxon>Pterygota</taxon>
        <taxon>Neoptera</taxon>
        <taxon>Endopterygota</taxon>
        <taxon>Lepidoptera</taxon>
        <taxon>Glossata</taxon>
        <taxon>Ditrysia</taxon>
        <taxon>Tineoidea</taxon>
        <taxon>Psychidae</taxon>
        <taxon>Oiketicinae</taxon>
        <taxon>Eumeta</taxon>
    </lineage>
</organism>
<feature type="region of interest" description="Disordered" evidence="1">
    <location>
        <begin position="48"/>
        <end position="70"/>
    </location>
</feature>
<keyword evidence="3" id="KW-1185">Reference proteome</keyword>
<feature type="compositionally biased region" description="Basic residues" evidence="1">
    <location>
        <begin position="103"/>
        <end position="116"/>
    </location>
</feature>
<protein>
    <submittedName>
        <fullName evidence="2">Uncharacterized protein</fullName>
    </submittedName>
</protein>
<comment type="caution">
    <text evidence="2">The sequence shown here is derived from an EMBL/GenBank/DDBJ whole genome shotgun (WGS) entry which is preliminary data.</text>
</comment>
<gene>
    <name evidence="2" type="ORF">EVAR_19247_1</name>
</gene>
<feature type="compositionally biased region" description="Gly residues" evidence="1">
    <location>
        <begin position="180"/>
        <end position="190"/>
    </location>
</feature>
<dbReference type="EMBL" id="BGZK01000161">
    <property type="protein sequence ID" value="GBP24373.1"/>
    <property type="molecule type" value="Genomic_DNA"/>
</dbReference>
<reference evidence="2 3" key="1">
    <citation type="journal article" date="2019" name="Commun. Biol.">
        <title>The bagworm genome reveals a unique fibroin gene that provides high tensile strength.</title>
        <authorList>
            <person name="Kono N."/>
            <person name="Nakamura H."/>
            <person name="Ohtoshi R."/>
            <person name="Tomita M."/>
            <person name="Numata K."/>
            <person name="Arakawa K."/>
        </authorList>
    </citation>
    <scope>NUCLEOTIDE SEQUENCE [LARGE SCALE GENOMIC DNA]</scope>
</reference>
<evidence type="ECO:0000313" key="2">
    <source>
        <dbReference type="EMBL" id="GBP24373.1"/>
    </source>
</evidence>
<proteinExistence type="predicted"/>
<sequence length="190" mass="21076">MDRFVKDLEEGFVRHKPTARLRQSASVGATAYNTQDVSEIACSLAFQRQRRDEHGRSGASPGGRADAGPARQHVLAAAGASTRRPFSVVAAEAAQRESERGTHTHHTHRPHAHTTRHTPQTPHATPIYNTPWNHVTACTNDRDIERAIDRKRDREGDRYVLGKGEKTGGREREEWRGGEGYRAGVGGRET</sequence>
<dbReference type="Proteomes" id="UP000299102">
    <property type="component" value="Unassembled WGS sequence"/>
</dbReference>
<feature type="compositionally biased region" description="Basic and acidic residues" evidence="1">
    <location>
        <begin position="152"/>
        <end position="179"/>
    </location>
</feature>